<dbReference type="OrthoDB" id="10016194at2759"/>
<sequence>MPINKILITHKFGIISQSHKRQLQERITKQRLLLENQTKNKKKNNDDLISLQINEEFVKEYNEAPSEKRTKLNQKCSQIFEKIKKKLSNPSTIDDLNVQLCWAELSQLMQCNSPIQEECMDLFLMSLEYARLSSSQIPTLFFLAETIIYWIRTDTVNQPFLRAFEIKLLKVGKLIFERIYIHSIDKSLDDQDDLKEHLSIYLQGFSDLKTAYSPYPDAFLYIEFMIKIGEIVVGSSNKKLDSDMSATPSTLIIDVDQRLNLTDQFLWSIIELYKLLNSKYSPEKLDQCLNSFNSLHFRDENWLDSSLSLYILAESSKINLKGLKLFLQLSTRDEDYEDTLIRNEISPRQSLKSSGLEKWSTELSCVYVELLTDICLNSKSSAIKRKALFGDHREAGDIFKNDEHTVFGLLDTAKFKGQHESDWMIRYMAIKGLVKICKNLIDKENEEFRQTSWACLVIFQESEKNPNVLEALKVGQINSKIDAVKKVKSTQFLGQLNVYSQIANRLWELKQMGLPKSQLKILDSSSDDFKSMGINSIPTDSVSMQNKSNLTGNTEAKIIDEDFIMKKKRTTLRDELVLSNQFENKVPNYYERKNIDLMRIVEDQYRKELRDKFQDS</sequence>
<proteinExistence type="predicted"/>
<organism evidence="1 2">
    <name type="scientific">Brachionus calyciflorus</name>
    <dbReference type="NCBI Taxonomy" id="104777"/>
    <lineage>
        <taxon>Eukaryota</taxon>
        <taxon>Metazoa</taxon>
        <taxon>Spiralia</taxon>
        <taxon>Gnathifera</taxon>
        <taxon>Rotifera</taxon>
        <taxon>Eurotatoria</taxon>
        <taxon>Monogononta</taxon>
        <taxon>Pseudotrocha</taxon>
        <taxon>Ploima</taxon>
        <taxon>Brachionidae</taxon>
        <taxon>Brachionus</taxon>
    </lineage>
</organism>
<reference evidence="1" key="1">
    <citation type="submission" date="2021-02" db="EMBL/GenBank/DDBJ databases">
        <authorList>
            <person name="Nowell W R."/>
        </authorList>
    </citation>
    <scope>NUCLEOTIDE SEQUENCE</scope>
    <source>
        <strain evidence="1">Ploen Becks lab</strain>
    </source>
</reference>
<dbReference type="InterPro" id="IPR031747">
    <property type="entry name" value="TMEM232"/>
</dbReference>
<keyword evidence="2" id="KW-1185">Reference proteome</keyword>
<dbReference type="EMBL" id="CAJNOC010000068">
    <property type="protein sequence ID" value="CAF0711837.1"/>
    <property type="molecule type" value="Genomic_DNA"/>
</dbReference>
<accession>A0A813MDH9</accession>
<comment type="caution">
    <text evidence="1">The sequence shown here is derived from an EMBL/GenBank/DDBJ whole genome shotgun (WGS) entry which is preliminary data.</text>
</comment>
<dbReference type="PANTHER" id="PTHR28651:SF1">
    <property type="entry name" value="TRANSMEMBRANE PROTEIN 232"/>
    <property type="match status" value="1"/>
</dbReference>
<dbReference type="Proteomes" id="UP000663879">
    <property type="component" value="Unassembled WGS sequence"/>
</dbReference>
<evidence type="ECO:0008006" key="3">
    <source>
        <dbReference type="Google" id="ProtNLM"/>
    </source>
</evidence>
<name>A0A813MDH9_9BILA</name>
<evidence type="ECO:0000313" key="2">
    <source>
        <dbReference type="Proteomes" id="UP000663879"/>
    </source>
</evidence>
<dbReference type="PANTHER" id="PTHR28651">
    <property type="entry name" value="TRANSMEMBRANE PROTEIN 232"/>
    <property type="match status" value="1"/>
</dbReference>
<protein>
    <recommendedName>
        <fullName evidence="3">Transmembrane protein 232</fullName>
    </recommendedName>
</protein>
<dbReference type="AlphaFoldDB" id="A0A813MDH9"/>
<evidence type="ECO:0000313" key="1">
    <source>
        <dbReference type="EMBL" id="CAF0711837.1"/>
    </source>
</evidence>
<gene>
    <name evidence="1" type="ORF">OXX778_LOCUS1146</name>
</gene>
<dbReference type="Pfam" id="PF15877">
    <property type="entry name" value="TMEM232"/>
    <property type="match status" value="1"/>
</dbReference>